<feature type="domain" description="DUF6311" evidence="2">
    <location>
        <begin position="23"/>
        <end position="417"/>
    </location>
</feature>
<dbReference type="InterPro" id="IPR058671">
    <property type="entry name" value="DUF6311_C"/>
</dbReference>
<feature type="transmembrane region" description="Helical" evidence="1">
    <location>
        <begin position="334"/>
        <end position="358"/>
    </location>
</feature>
<dbReference type="EMBL" id="LHZR01000103">
    <property type="protein sequence ID" value="KXV48502.1"/>
    <property type="molecule type" value="Genomic_DNA"/>
</dbReference>
<feature type="domain" description="DUF6311" evidence="3">
    <location>
        <begin position="445"/>
        <end position="544"/>
    </location>
</feature>
<keyword evidence="1" id="KW-0472">Membrane</keyword>
<feature type="transmembrane region" description="Helical" evidence="1">
    <location>
        <begin position="301"/>
        <end position="318"/>
    </location>
</feature>
<gene>
    <name evidence="4" type="ORF">AD945_07365</name>
</gene>
<feature type="transmembrane region" description="Helical" evidence="1">
    <location>
        <begin position="236"/>
        <end position="257"/>
    </location>
</feature>
<evidence type="ECO:0000313" key="4">
    <source>
        <dbReference type="EMBL" id="KXV48502.1"/>
    </source>
</evidence>
<sequence length="696" mass="76496">MFEKRLTLTPSMNRIAVYTLSLVFGLFQALRCFPMALIRGQVPTYAQTGREDFIQHIIGQIYFLRQDWHWPLLVDQRLNVSPGTNIALTDSIPLETLLLKIVHPFFPDMLQGITLYLALCWTLQPVCAVFALRSLGEKRLLPALAAAIFAACFPTFLFRIGHAALCGQWILLLAIGLYFRGTRPGAGPGPVWLLALLNTLTLLIHPYLMVMTGAVLGAVPLTLLLRDRSWKTFVPAAMATAASGLGIVIIGSALGYWGGMSGGGYGFYSMNLASPFWPAHSSLFPSVPIQLAEATGGQYEGYQYLGAGVLLVLGMALLNRKGIALLIQLTKQHVGLFLACLALTAIAVSNRVYFLHIPVLLTHFTMPGAEQMRSSGRMFWPVAYVMMIGGIYVLCRVWPKVWPLVLLAGITLQWQDTLGMRQGVQWVENTILTPPAPEDSESLALMKPFDKIEIHPRLECDGADSRYIMRFLYAAALQNASVNTMYTARLMPEAACHMSAEQPHPLDRQTLVILTGTSQRIHALSWSRLQHAQCGVMGKATFCVAADVPFPAGLSPAGKAPVLPIGQEIVTAGPQFRNEEILESGWSAPENWGVWSETPDPSLYLHLPAEVHRANLVLRMHSTPGTPQHVRVLLNGTQIAEWDVQPDEADYKADFPLTPETQSASLQLQISNPVRIGQDPRLLGIALLSLRVTGLD</sequence>
<evidence type="ECO:0000259" key="2">
    <source>
        <dbReference type="Pfam" id="PF19830"/>
    </source>
</evidence>
<reference evidence="4 5" key="1">
    <citation type="submission" date="2015-06" db="EMBL/GenBank/DDBJ databases">
        <title>Improved classification and identification of acetic acid bacteria using matrix-assisted laser desorption/ionization time-of-flight mass spectrometry; Gluconobacter nephelii and Gluconobacter uchimurae are later heterotypic synonyms of Gluconobacter japonicus and Gluconobacter oxydans, respectively.</title>
        <authorList>
            <person name="Li L."/>
            <person name="Cleenwerck I."/>
            <person name="De Vuyst L."/>
            <person name="Vandamme P."/>
        </authorList>
    </citation>
    <scope>NUCLEOTIDE SEQUENCE [LARGE SCALE GENOMIC DNA]</scope>
    <source>
        <strain evidence="4 5">LMG 1768</strain>
    </source>
</reference>
<dbReference type="RefSeq" id="WP_062107669.1">
    <property type="nucleotide sequence ID" value="NZ_LHZR01000103.1"/>
</dbReference>
<feature type="transmembrane region" description="Helical" evidence="1">
    <location>
        <begin position="191"/>
        <end position="224"/>
    </location>
</feature>
<dbReference type="Pfam" id="PF25853">
    <property type="entry name" value="DUF6311_C"/>
    <property type="match status" value="1"/>
</dbReference>
<evidence type="ECO:0008006" key="6">
    <source>
        <dbReference type="Google" id="ProtNLM"/>
    </source>
</evidence>
<accession>A0A149TJN3</accession>
<feature type="transmembrane region" description="Helical" evidence="1">
    <location>
        <begin position="378"/>
        <end position="395"/>
    </location>
</feature>
<organism evidence="4 5">
    <name type="scientific">Gluconobacter albidus</name>
    <dbReference type="NCBI Taxonomy" id="318683"/>
    <lineage>
        <taxon>Bacteria</taxon>
        <taxon>Pseudomonadati</taxon>
        <taxon>Pseudomonadota</taxon>
        <taxon>Alphaproteobacteria</taxon>
        <taxon>Acetobacterales</taxon>
        <taxon>Acetobacteraceae</taxon>
        <taxon>Gluconobacter</taxon>
    </lineage>
</organism>
<dbReference type="InterPro" id="IPR046278">
    <property type="entry name" value="DUF6311"/>
</dbReference>
<comment type="caution">
    <text evidence="4">The sequence shown here is derived from an EMBL/GenBank/DDBJ whole genome shotgun (WGS) entry which is preliminary data.</text>
</comment>
<proteinExistence type="predicted"/>
<dbReference type="Proteomes" id="UP000075636">
    <property type="component" value="Unassembled WGS sequence"/>
</dbReference>
<keyword evidence="1" id="KW-0812">Transmembrane</keyword>
<protein>
    <recommendedName>
        <fullName evidence="6">Glycosyltransferase RgtA/B/C/D-like domain-containing protein</fullName>
    </recommendedName>
</protein>
<dbReference type="OrthoDB" id="1814621at2"/>
<dbReference type="PATRIC" id="fig|318683.6.peg.2010"/>
<evidence type="ECO:0000256" key="1">
    <source>
        <dbReference type="SAM" id="Phobius"/>
    </source>
</evidence>
<dbReference type="STRING" id="318683.A0U94_04695"/>
<dbReference type="AlphaFoldDB" id="A0A149TJN3"/>
<name>A0A149TJN3_9PROT</name>
<feature type="transmembrane region" description="Helical" evidence="1">
    <location>
        <begin position="144"/>
        <end position="171"/>
    </location>
</feature>
<feature type="transmembrane region" description="Helical" evidence="1">
    <location>
        <begin position="113"/>
        <end position="132"/>
    </location>
</feature>
<evidence type="ECO:0000259" key="3">
    <source>
        <dbReference type="Pfam" id="PF25853"/>
    </source>
</evidence>
<keyword evidence="1" id="KW-1133">Transmembrane helix</keyword>
<evidence type="ECO:0000313" key="5">
    <source>
        <dbReference type="Proteomes" id="UP000075636"/>
    </source>
</evidence>
<dbReference type="Pfam" id="PF19830">
    <property type="entry name" value="DUF6311"/>
    <property type="match status" value="1"/>
</dbReference>